<reference evidence="2" key="1">
    <citation type="submission" date="2022-07" db="EMBL/GenBank/DDBJ databases">
        <authorList>
            <person name="Xamxidin M."/>
        </authorList>
    </citation>
    <scope>NUCLEOTIDE SEQUENCE</scope>
    <source>
        <strain evidence="2">YS8-69</strain>
    </source>
</reference>
<dbReference type="PANTHER" id="PTHR37486:SF1">
    <property type="entry name" value="STRINGENT STARVATION PROTEIN B"/>
    <property type="match status" value="1"/>
</dbReference>
<dbReference type="Gene3D" id="2.30.30.220">
    <property type="entry name" value="SspB-like"/>
    <property type="match status" value="1"/>
</dbReference>
<feature type="compositionally biased region" description="Basic and acidic residues" evidence="1">
    <location>
        <begin position="157"/>
        <end position="166"/>
    </location>
</feature>
<accession>A0ABT1XFP0</accession>
<keyword evidence="2" id="KW-0378">Hydrolase</keyword>
<feature type="compositionally biased region" description="Basic residues" evidence="1">
    <location>
        <begin position="167"/>
        <end position="181"/>
    </location>
</feature>
<dbReference type="Proteomes" id="UP001165267">
    <property type="component" value="Unassembled WGS sequence"/>
</dbReference>
<dbReference type="InterPro" id="IPR007481">
    <property type="entry name" value="SspB"/>
</dbReference>
<gene>
    <name evidence="2" type="ORF">NSP04_00445</name>
</gene>
<sequence length="181" mass="19806">MTEVSTKPYLIRAIHEWCVDNGYTPYLAVAVNESTQVPKEFVKAGEIVLNTSPLATNKLNLGNAAIEFEARFGGVVREIYVPIEQISAIYARENGHGMAFEVNKPLAEIEGDGNEAVQFVLDDQDEPAIDDSSDHKKSGLRAVSGASEDPKPLSVAKSDKSDEKTPKKPGQKKKNHLTRVK</sequence>
<dbReference type="Pfam" id="PF04386">
    <property type="entry name" value="SspB"/>
    <property type="match status" value="1"/>
</dbReference>
<dbReference type="RefSeq" id="WP_257510365.1">
    <property type="nucleotide sequence ID" value="NZ_JANKHG010000001.1"/>
</dbReference>
<dbReference type="GO" id="GO:0008233">
    <property type="term" value="F:peptidase activity"/>
    <property type="evidence" value="ECO:0007669"/>
    <property type="project" value="UniProtKB-KW"/>
</dbReference>
<protein>
    <submittedName>
        <fullName evidence="2">ClpXP protease specificity-enhancing factor</fullName>
    </submittedName>
</protein>
<dbReference type="NCBIfam" id="NF008769">
    <property type="entry name" value="PRK11798.2-5"/>
    <property type="match status" value="1"/>
</dbReference>
<dbReference type="SUPFAM" id="SSF101738">
    <property type="entry name" value="SspB-like"/>
    <property type="match status" value="1"/>
</dbReference>
<evidence type="ECO:0000313" key="3">
    <source>
        <dbReference type="Proteomes" id="UP001165267"/>
    </source>
</evidence>
<dbReference type="EMBL" id="JANKHG010000001">
    <property type="protein sequence ID" value="MCR2745112.1"/>
    <property type="molecule type" value="Genomic_DNA"/>
</dbReference>
<keyword evidence="3" id="KW-1185">Reference proteome</keyword>
<comment type="caution">
    <text evidence="2">The sequence shown here is derived from an EMBL/GenBank/DDBJ whole genome shotgun (WGS) entry which is preliminary data.</text>
</comment>
<organism evidence="2 3">
    <name type="scientific">Limnobacter parvus</name>
    <dbReference type="NCBI Taxonomy" id="2939690"/>
    <lineage>
        <taxon>Bacteria</taxon>
        <taxon>Pseudomonadati</taxon>
        <taxon>Pseudomonadota</taxon>
        <taxon>Betaproteobacteria</taxon>
        <taxon>Burkholderiales</taxon>
        <taxon>Burkholderiaceae</taxon>
        <taxon>Limnobacter</taxon>
    </lineage>
</organism>
<name>A0ABT1XFP0_9BURK</name>
<evidence type="ECO:0000256" key="1">
    <source>
        <dbReference type="SAM" id="MobiDB-lite"/>
    </source>
</evidence>
<feature type="region of interest" description="Disordered" evidence="1">
    <location>
        <begin position="124"/>
        <end position="181"/>
    </location>
</feature>
<dbReference type="PANTHER" id="PTHR37486">
    <property type="entry name" value="STRINGENT STARVATION PROTEIN B"/>
    <property type="match status" value="1"/>
</dbReference>
<keyword evidence="2" id="KW-0645">Protease</keyword>
<proteinExistence type="predicted"/>
<dbReference type="GO" id="GO:0006508">
    <property type="term" value="P:proteolysis"/>
    <property type="evidence" value="ECO:0007669"/>
    <property type="project" value="UniProtKB-KW"/>
</dbReference>
<evidence type="ECO:0000313" key="2">
    <source>
        <dbReference type="EMBL" id="MCR2745112.1"/>
    </source>
</evidence>
<dbReference type="InterPro" id="IPR036760">
    <property type="entry name" value="SspB-like_sf"/>
</dbReference>